<dbReference type="EC" id="3.6.4.-" evidence="10"/>
<accession>A0AAW8YKX9</accession>
<feature type="region of interest" description="Disordered" evidence="7">
    <location>
        <begin position="375"/>
        <end position="438"/>
    </location>
</feature>
<organism evidence="10 11">
    <name type="scientific">Pediococcus acidilactici</name>
    <dbReference type="NCBI Taxonomy" id="1254"/>
    <lineage>
        <taxon>Bacteria</taxon>
        <taxon>Bacillati</taxon>
        <taxon>Bacillota</taxon>
        <taxon>Bacilli</taxon>
        <taxon>Lactobacillales</taxon>
        <taxon>Lactobacillaceae</taxon>
        <taxon>Pediococcus</taxon>
        <taxon>Pediococcus acidilactici group</taxon>
    </lineage>
</organism>
<dbReference type="InterPro" id="IPR014001">
    <property type="entry name" value="Helicase_ATP-bd"/>
</dbReference>
<dbReference type="InterPro" id="IPR027417">
    <property type="entry name" value="P-loop_NTPase"/>
</dbReference>
<sequence>MNDLFQQHFQEKGFKQPTLIQERVAEPLRAGETVLGLSPTGSGKTLAFALPLLEKVIPGNGPQLLVLAPSQELAIQTTDVFREWASLINLKTTSITGGANVQRQIERLKKKKPEIIVGTPGRVLTLINERRLKVKEIQSLVIDEADEILTGEALEDVRQIEDQLPSDVQLSFFSATNDLAIDDLQTWFGVTPQVIDVRAEDQTRGAVQHGWLTASPKNKPQILHQLSRVKKFQGLVFFNHVATMEKITALLKHEGVKVGKIAGHQVQIDRAAAMRRFKKKELSLLMVTDVAARGLDIENLPAVINYDIPRDATTYTHRVGRTGRMGQAGFVISLGDDHDIRNLKKILRELDQPAEKLAIANRQIMTATKAQQVAEQAADEKQTSAPVAEEAPQKAPLRDVKTRKAATKVSPVASSKPKKKGKKKHLKRKGKPRAKKSN</sequence>
<dbReference type="InterPro" id="IPR044742">
    <property type="entry name" value="DEAD/DEAH_RhlB"/>
</dbReference>
<keyword evidence="4 6" id="KW-0067">ATP-binding</keyword>
<evidence type="ECO:0000259" key="9">
    <source>
        <dbReference type="PROSITE" id="PS51194"/>
    </source>
</evidence>
<dbReference type="SMART" id="SM00487">
    <property type="entry name" value="DEXDc"/>
    <property type="match status" value="1"/>
</dbReference>
<evidence type="ECO:0000256" key="2">
    <source>
        <dbReference type="ARBA" id="ARBA00022801"/>
    </source>
</evidence>
<dbReference type="PANTHER" id="PTHR47959:SF1">
    <property type="entry name" value="ATP-DEPENDENT RNA HELICASE DBPA"/>
    <property type="match status" value="1"/>
</dbReference>
<dbReference type="GO" id="GO:0005829">
    <property type="term" value="C:cytosol"/>
    <property type="evidence" value="ECO:0007669"/>
    <property type="project" value="TreeGrafter"/>
</dbReference>
<evidence type="ECO:0000313" key="11">
    <source>
        <dbReference type="Proteomes" id="UP001280897"/>
    </source>
</evidence>
<dbReference type="CDD" id="cd00268">
    <property type="entry name" value="DEADc"/>
    <property type="match status" value="1"/>
</dbReference>
<protein>
    <submittedName>
        <fullName evidence="10">DEAD/DEAH box helicase</fullName>
        <ecNumber evidence="10">3.6.4.-</ecNumber>
    </submittedName>
</protein>
<evidence type="ECO:0000256" key="7">
    <source>
        <dbReference type="SAM" id="MobiDB-lite"/>
    </source>
</evidence>
<dbReference type="CDD" id="cd18787">
    <property type="entry name" value="SF2_C_DEAD"/>
    <property type="match status" value="1"/>
</dbReference>
<name>A0AAW8YKX9_PEDAC</name>
<comment type="caution">
    <text evidence="10">The sequence shown here is derived from an EMBL/GenBank/DDBJ whole genome shotgun (WGS) entry which is preliminary data.</text>
</comment>
<gene>
    <name evidence="10" type="ORF">R0G89_10495</name>
</gene>
<dbReference type="InterPro" id="IPR001650">
    <property type="entry name" value="Helicase_C-like"/>
</dbReference>
<dbReference type="PROSITE" id="PS51194">
    <property type="entry name" value="HELICASE_CTER"/>
    <property type="match status" value="1"/>
</dbReference>
<feature type="domain" description="Helicase C-terminal" evidence="9">
    <location>
        <begin position="221"/>
        <end position="365"/>
    </location>
</feature>
<reference evidence="10" key="1">
    <citation type="journal article" date="2023" name="PeerJ">
        <title>Selection and evaluation of lactic acid bacteria from chicken feces in Thailand as potential probiotics.</title>
        <authorList>
            <person name="Khurajog B."/>
            <person name="Disastra Y."/>
            <person name="Lawwyne L.D."/>
            <person name="Sirichokchatchawan W."/>
            <person name="Niyomtham W."/>
            <person name="Yindee J."/>
            <person name="Hampson D.J."/>
            <person name="Prapasarakul N."/>
        </authorList>
    </citation>
    <scope>NUCLEOTIDE SEQUENCE</scope>
    <source>
        <strain evidence="10">BF9</strain>
    </source>
</reference>
<keyword evidence="3 6" id="KW-0347">Helicase</keyword>
<evidence type="ECO:0000256" key="6">
    <source>
        <dbReference type="RuleBase" id="RU000492"/>
    </source>
</evidence>
<keyword evidence="2 6" id="KW-0378">Hydrolase</keyword>
<evidence type="ECO:0000256" key="5">
    <source>
        <dbReference type="ARBA" id="ARBA00038437"/>
    </source>
</evidence>
<dbReference type="EMBL" id="JAWJAV010000011">
    <property type="protein sequence ID" value="MDV2622129.1"/>
    <property type="molecule type" value="Genomic_DNA"/>
</dbReference>
<dbReference type="InterPro" id="IPR011545">
    <property type="entry name" value="DEAD/DEAH_box_helicase_dom"/>
</dbReference>
<dbReference type="InterPro" id="IPR050079">
    <property type="entry name" value="DEAD_box_RNA_helicase"/>
</dbReference>
<dbReference type="PROSITE" id="PS51192">
    <property type="entry name" value="HELICASE_ATP_BIND_1"/>
    <property type="match status" value="1"/>
</dbReference>
<dbReference type="RefSeq" id="WP_160185846.1">
    <property type="nucleotide sequence ID" value="NZ_CP096031.1"/>
</dbReference>
<dbReference type="Gene3D" id="3.40.50.300">
    <property type="entry name" value="P-loop containing nucleotide triphosphate hydrolases"/>
    <property type="match status" value="2"/>
</dbReference>
<dbReference type="Pfam" id="PF00270">
    <property type="entry name" value="DEAD"/>
    <property type="match status" value="1"/>
</dbReference>
<reference evidence="10" key="2">
    <citation type="submission" date="2023-10" db="EMBL/GenBank/DDBJ databases">
        <authorList>
            <person name="Khurajog B."/>
        </authorList>
    </citation>
    <scope>NUCLEOTIDE SEQUENCE</scope>
    <source>
        <strain evidence="10">BF9</strain>
    </source>
</reference>
<evidence type="ECO:0000313" key="10">
    <source>
        <dbReference type="EMBL" id="MDV2622129.1"/>
    </source>
</evidence>
<feature type="domain" description="Helicase ATP-binding" evidence="8">
    <location>
        <begin position="25"/>
        <end position="195"/>
    </location>
</feature>
<dbReference type="Proteomes" id="UP001280897">
    <property type="component" value="Unassembled WGS sequence"/>
</dbReference>
<dbReference type="GO" id="GO:0003676">
    <property type="term" value="F:nucleic acid binding"/>
    <property type="evidence" value="ECO:0007669"/>
    <property type="project" value="InterPro"/>
</dbReference>
<evidence type="ECO:0000256" key="1">
    <source>
        <dbReference type="ARBA" id="ARBA00022741"/>
    </source>
</evidence>
<keyword evidence="1 6" id="KW-0547">Nucleotide-binding</keyword>
<dbReference type="PROSITE" id="PS00039">
    <property type="entry name" value="DEAD_ATP_HELICASE"/>
    <property type="match status" value="1"/>
</dbReference>
<evidence type="ECO:0000259" key="8">
    <source>
        <dbReference type="PROSITE" id="PS51192"/>
    </source>
</evidence>
<dbReference type="SUPFAM" id="SSF52540">
    <property type="entry name" value="P-loop containing nucleoside triphosphate hydrolases"/>
    <property type="match status" value="1"/>
</dbReference>
<dbReference type="GO" id="GO:0003724">
    <property type="term" value="F:RNA helicase activity"/>
    <property type="evidence" value="ECO:0007669"/>
    <property type="project" value="UniProtKB-ARBA"/>
</dbReference>
<dbReference type="GO" id="GO:0005524">
    <property type="term" value="F:ATP binding"/>
    <property type="evidence" value="ECO:0007669"/>
    <property type="project" value="UniProtKB-KW"/>
</dbReference>
<comment type="similarity">
    <text evidence="5 6">Belongs to the DEAD box helicase family.</text>
</comment>
<feature type="compositionally biased region" description="Basic residues" evidence="7">
    <location>
        <begin position="416"/>
        <end position="438"/>
    </location>
</feature>
<dbReference type="InterPro" id="IPR000629">
    <property type="entry name" value="RNA-helicase_DEAD-box_CS"/>
</dbReference>
<evidence type="ECO:0000256" key="4">
    <source>
        <dbReference type="ARBA" id="ARBA00022840"/>
    </source>
</evidence>
<dbReference type="GO" id="GO:0016787">
    <property type="term" value="F:hydrolase activity"/>
    <property type="evidence" value="ECO:0007669"/>
    <property type="project" value="UniProtKB-KW"/>
</dbReference>
<dbReference type="PANTHER" id="PTHR47959">
    <property type="entry name" value="ATP-DEPENDENT RNA HELICASE RHLE-RELATED"/>
    <property type="match status" value="1"/>
</dbReference>
<dbReference type="SMART" id="SM00490">
    <property type="entry name" value="HELICc"/>
    <property type="match status" value="1"/>
</dbReference>
<proteinExistence type="inferred from homology"/>
<evidence type="ECO:0000256" key="3">
    <source>
        <dbReference type="ARBA" id="ARBA00022806"/>
    </source>
</evidence>
<dbReference type="AlphaFoldDB" id="A0AAW8YKX9"/>
<dbReference type="Pfam" id="PF00271">
    <property type="entry name" value="Helicase_C"/>
    <property type="match status" value="1"/>
</dbReference>